<feature type="domain" description="Tyr recombinase" evidence="4">
    <location>
        <begin position="176"/>
        <end position="399"/>
    </location>
</feature>
<evidence type="ECO:0000259" key="4">
    <source>
        <dbReference type="PROSITE" id="PS51898"/>
    </source>
</evidence>
<protein>
    <submittedName>
        <fullName evidence="5">Integrase</fullName>
    </submittedName>
</protein>
<evidence type="ECO:0000313" key="5">
    <source>
        <dbReference type="EMBL" id="MDQ0647249.1"/>
    </source>
</evidence>
<dbReference type="InterPro" id="IPR013762">
    <property type="entry name" value="Integrase-like_cat_sf"/>
</dbReference>
<dbReference type="SUPFAM" id="SSF56349">
    <property type="entry name" value="DNA breaking-rejoining enzymes"/>
    <property type="match status" value="1"/>
</dbReference>
<reference evidence="5 6" key="1">
    <citation type="submission" date="2023-07" db="EMBL/GenBank/DDBJ databases">
        <title>Comparative genomics of wheat-associated soil bacteria to identify genetic determinants of phenazine resistance.</title>
        <authorList>
            <person name="Mouncey N."/>
        </authorList>
    </citation>
    <scope>NUCLEOTIDE SEQUENCE [LARGE SCALE GENOMIC DNA]</scope>
    <source>
        <strain evidence="5 6">W4I9-1</strain>
    </source>
</reference>
<dbReference type="InterPro" id="IPR011010">
    <property type="entry name" value="DNA_brk_join_enz"/>
</dbReference>
<dbReference type="EMBL" id="JAUSXV010000001">
    <property type="protein sequence ID" value="MDQ0647249.1"/>
    <property type="molecule type" value="Genomic_DNA"/>
</dbReference>
<feature type="coiled-coil region" evidence="3">
    <location>
        <begin position="304"/>
        <end position="331"/>
    </location>
</feature>
<keyword evidence="2" id="KW-0233">DNA recombination</keyword>
<organism evidence="5 6">
    <name type="scientific">Microbacterium natoriense</name>
    <dbReference type="NCBI Taxonomy" id="284570"/>
    <lineage>
        <taxon>Bacteria</taxon>
        <taxon>Bacillati</taxon>
        <taxon>Actinomycetota</taxon>
        <taxon>Actinomycetes</taxon>
        <taxon>Micrococcales</taxon>
        <taxon>Microbacteriaceae</taxon>
        <taxon>Microbacterium</taxon>
    </lineage>
</organism>
<keyword evidence="3" id="KW-0175">Coiled coil</keyword>
<keyword evidence="1" id="KW-0238">DNA-binding</keyword>
<dbReference type="InterPro" id="IPR002104">
    <property type="entry name" value="Integrase_catalytic"/>
</dbReference>
<accession>A0AAW8EX68</accession>
<evidence type="ECO:0000256" key="2">
    <source>
        <dbReference type="ARBA" id="ARBA00023172"/>
    </source>
</evidence>
<sequence length="400" mass="43778">MSRRRLNPGEIGSISISRIGGRVQARARTRDAAGLLVRVSFTADHEDDAVSGVRLEAQRLAFGDSEITLSTTLSELLDQWLHARAADVRPQTMRVYRSSAQRLRRIGGALALEQLTPGRCKKLLNDSGFVGSSSHAAKQARVALRGALDLALESDVISRHPVSAMPRQRRARSEDGLPRALNVDQVHALRRAVTRREERIARQLTDARPYLRWVIEVQLGSGLRIGEVLALRHCDVDLAAGIISVTGTQIDGENWELVRQEELKSRAQARRIRLPRFAVAALEEARGACDVPSLLANAPALQSRNGTSIAARNLRRQLRDLREDAELIAALAETGLSASDLVPHLLRRTAATLVAVADEDLTSAQRLLGHSDQRTTRDSYAGAAFRIVGSAETLEELLGL</sequence>
<dbReference type="InterPro" id="IPR050090">
    <property type="entry name" value="Tyrosine_recombinase_XerCD"/>
</dbReference>
<dbReference type="Gene3D" id="1.10.443.10">
    <property type="entry name" value="Intergrase catalytic core"/>
    <property type="match status" value="1"/>
</dbReference>
<name>A0AAW8EX68_9MICO</name>
<dbReference type="GO" id="GO:0006310">
    <property type="term" value="P:DNA recombination"/>
    <property type="evidence" value="ECO:0007669"/>
    <property type="project" value="UniProtKB-KW"/>
</dbReference>
<dbReference type="AlphaFoldDB" id="A0AAW8EX68"/>
<proteinExistence type="predicted"/>
<evidence type="ECO:0000256" key="1">
    <source>
        <dbReference type="ARBA" id="ARBA00023125"/>
    </source>
</evidence>
<keyword evidence="6" id="KW-1185">Reference proteome</keyword>
<evidence type="ECO:0000313" key="6">
    <source>
        <dbReference type="Proteomes" id="UP001244427"/>
    </source>
</evidence>
<dbReference type="Gene3D" id="1.10.150.130">
    <property type="match status" value="1"/>
</dbReference>
<dbReference type="Proteomes" id="UP001244427">
    <property type="component" value="Unassembled WGS sequence"/>
</dbReference>
<gene>
    <name evidence="5" type="ORF">QFZ53_001445</name>
</gene>
<dbReference type="GO" id="GO:0003677">
    <property type="term" value="F:DNA binding"/>
    <property type="evidence" value="ECO:0007669"/>
    <property type="project" value="UniProtKB-KW"/>
</dbReference>
<comment type="caution">
    <text evidence="5">The sequence shown here is derived from an EMBL/GenBank/DDBJ whole genome shotgun (WGS) entry which is preliminary data.</text>
</comment>
<dbReference type="InterPro" id="IPR010998">
    <property type="entry name" value="Integrase_recombinase_N"/>
</dbReference>
<dbReference type="PANTHER" id="PTHR30349">
    <property type="entry name" value="PHAGE INTEGRASE-RELATED"/>
    <property type="match status" value="1"/>
</dbReference>
<dbReference type="GO" id="GO:0015074">
    <property type="term" value="P:DNA integration"/>
    <property type="evidence" value="ECO:0007669"/>
    <property type="project" value="InterPro"/>
</dbReference>
<dbReference type="PROSITE" id="PS51898">
    <property type="entry name" value="TYR_RECOMBINASE"/>
    <property type="match status" value="1"/>
</dbReference>
<evidence type="ECO:0000256" key="3">
    <source>
        <dbReference type="SAM" id="Coils"/>
    </source>
</evidence>
<dbReference type="Pfam" id="PF00589">
    <property type="entry name" value="Phage_integrase"/>
    <property type="match status" value="1"/>
</dbReference>